<dbReference type="PANTHER" id="PTHR41291:SF1">
    <property type="entry name" value="DNA ALKYLATION REPAIR PROTEIN"/>
    <property type="match status" value="1"/>
</dbReference>
<dbReference type="Pfam" id="PF08713">
    <property type="entry name" value="DNA_alkylation"/>
    <property type="match status" value="1"/>
</dbReference>
<organism evidence="1 2">
    <name type="scientific">Croceimicrobium hydrocarbonivorans</name>
    <dbReference type="NCBI Taxonomy" id="2761580"/>
    <lineage>
        <taxon>Bacteria</taxon>
        <taxon>Pseudomonadati</taxon>
        <taxon>Bacteroidota</taxon>
        <taxon>Flavobacteriia</taxon>
        <taxon>Flavobacteriales</taxon>
        <taxon>Owenweeksiaceae</taxon>
        <taxon>Croceimicrobium</taxon>
    </lineage>
</organism>
<proteinExistence type="predicted"/>
<gene>
    <name evidence="1" type="ORF">H4K34_03860</name>
</gene>
<dbReference type="KEGG" id="chyd:H4K34_03860"/>
<sequence>MDVLHFIEGLQDLSDEGYRIKLAGFGIPNEHALGVRMPDIREYIKPFKGNAELALELFETDYHEAKLAAGLIFPAKELSREQADRFMEDLYSWDLVDQFCGSLFQKTSFARELPWLWAPLPGEFQRRAGLVMIASISMHHKKMPDSDLLEYLPLVKEFIEDDRNFVRKANSWVLRTLGKRSLWLNAQIQDYIQKEWQLGDSKYKFWAAKDAIKELQDPIILARLAKKSLSK</sequence>
<evidence type="ECO:0000313" key="1">
    <source>
        <dbReference type="EMBL" id="QNR24989.1"/>
    </source>
</evidence>
<dbReference type="Gene3D" id="1.25.10.90">
    <property type="match status" value="1"/>
</dbReference>
<keyword evidence="2" id="KW-1185">Reference proteome</keyword>
<dbReference type="PANTHER" id="PTHR41291">
    <property type="entry name" value="DNA ALKYLATION REPAIR PROTEIN"/>
    <property type="match status" value="1"/>
</dbReference>
<protein>
    <submittedName>
        <fullName evidence="1">DNA alkylation repair protein</fullName>
    </submittedName>
</protein>
<dbReference type="InterPro" id="IPR014825">
    <property type="entry name" value="DNA_alkylation"/>
</dbReference>
<dbReference type="Proteomes" id="UP000516305">
    <property type="component" value="Chromosome"/>
</dbReference>
<dbReference type="RefSeq" id="WP_210759515.1">
    <property type="nucleotide sequence ID" value="NZ_CP060139.1"/>
</dbReference>
<accession>A0A7H0VGZ1</accession>
<dbReference type="CDD" id="cd06561">
    <property type="entry name" value="AlkD_like"/>
    <property type="match status" value="1"/>
</dbReference>
<dbReference type="AlphaFoldDB" id="A0A7H0VGZ1"/>
<name>A0A7H0VGZ1_9FLAO</name>
<dbReference type="EMBL" id="CP060139">
    <property type="protein sequence ID" value="QNR24989.1"/>
    <property type="molecule type" value="Genomic_DNA"/>
</dbReference>
<dbReference type="InterPro" id="IPR016024">
    <property type="entry name" value="ARM-type_fold"/>
</dbReference>
<evidence type="ECO:0000313" key="2">
    <source>
        <dbReference type="Proteomes" id="UP000516305"/>
    </source>
</evidence>
<dbReference type="SUPFAM" id="SSF48371">
    <property type="entry name" value="ARM repeat"/>
    <property type="match status" value="1"/>
</dbReference>
<reference evidence="1 2" key="1">
    <citation type="submission" date="2020-08" db="EMBL/GenBank/DDBJ databases">
        <title>Croceimicrobium hydrocarbonivorans gen. nov., sp. nov., a novel marine bacterium isolated from a bacterial consortium that degrades polyethylene terephthalate.</title>
        <authorList>
            <person name="Liu R."/>
        </authorList>
    </citation>
    <scope>NUCLEOTIDE SEQUENCE [LARGE SCALE GENOMIC DNA]</scope>
    <source>
        <strain evidence="1 2">A20-9</strain>
    </source>
</reference>